<dbReference type="AlphaFoldDB" id="A0A2G5C881"/>
<keyword evidence="5 7" id="KW-1133">Transmembrane helix</keyword>
<keyword evidence="10" id="KW-1185">Reference proteome</keyword>
<feature type="transmembrane region" description="Helical" evidence="7">
    <location>
        <begin position="62"/>
        <end position="84"/>
    </location>
</feature>
<dbReference type="InterPro" id="IPR051987">
    <property type="entry name" value="Sigma-2_receptor-like"/>
</dbReference>
<keyword evidence="6 7" id="KW-0472">Membrane</keyword>
<evidence type="ECO:0000256" key="3">
    <source>
        <dbReference type="ARBA" id="ARBA00022692"/>
    </source>
</evidence>
<dbReference type="PANTHER" id="PTHR31204">
    <property type="entry name" value="SIGMA INTRACELLULAR RECEPTOR 2"/>
    <property type="match status" value="1"/>
</dbReference>
<dbReference type="Proteomes" id="UP000230069">
    <property type="component" value="Unassembled WGS sequence"/>
</dbReference>
<sequence>MVISRVIDAVLSFCFCFLVINILVLDIQICLPSHLLPQFLIDVYSWHIRINEDYLFVERPNFFIGIVALESLVHLPLSIANAYGLITKKAWSSTTCLIQGVSTVTCLVAIYWEMVGSQKASRKMLMIYSPFMGFGLLAIVRGLYVPVYTKTTITHVSKTSMATKKRA</sequence>
<dbReference type="InterPro" id="IPR016964">
    <property type="entry name" value="Sigma2_recept"/>
</dbReference>
<dbReference type="GO" id="GO:0005789">
    <property type="term" value="C:endoplasmic reticulum membrane"/>
    <property type="evidence" value="ECO:0007669"/>
    <property type="project" value="UniProtKB-SubCell"/>
</dbReference>
<proteinExistence type="inferred from homology"/>
<dbReference type="PROSITE" id="PS51751">
    <property type="entry name" value="EXPERA"/>
    <property type="match status" value="1"/>
</dbReference>
<dbReference type="EMBL" id="KZ305094">
    <property type="protein sequence ID" value="PIA27488.1"/>
    <property type="molecule type" value="Genomic_DNA"/>
</dbReference>
<evidence type="ECO:0000256" key="2">
    <source>
        <dbReference type="ARBA" id="ARBA00009096"/>
    </source>
</evidence>
<dbReference type="STRING" id="218851.A0A2G5C881"/>
<evidence type="ECO:0000259" key="8">
    <source>
        <dbReference type="PROSITE" id="PS51751"/>
    </source>
</evidence>
<dbReference type="PIRSF" id="PIRSF031032">
    <property type="entry name" value="TMP_97_prd"/>
    <property type="match status" value="1"/>
</dbReference>
<protein>
    <recommendedName>
        <fullName evidence="8">EXPERA domain-containing protein</fullName>
    </recommendedName>
</protein>
<gene>
    <name evidence="9" type="ORF">AQUCO_07700040v1</name>
</gene>
<evidence type="ECO:0000313" key="10">
    <source>
        <dbReference type="Proteomes" id="UP000230069"/>
    </source>
</evidence>
<keyword evidence="4" id="KW-0256">Endoplasmic reticulum</keyword>
<keyword evidence="3 7" id="KW-0812">Transmembrane</keyword>
<evidence type="ECO:0000256" key="4">
    <source>
        <dbReference type="ARBA" id="ARBA00022824"/>
    </source>
</evidence>
<evidence type="ECO:0000256" key="1">
    <source>
        <dbReference type="ARBA" id="ARBA00004477"/>
    </source>
</evidence>
<evidence type="ECO:0000256" key="7">
    <source>
        <dbReference type="PIRNR" id="PIRNR031032"/>
    </source>
</evidence>
<dbReference type="InterPro" id="IPR033118">
    <property type="entry name" value="EXPERA"/>
</dbReference>
<feature type="transmembrane region" description="Helical" evidence="7">
    <location>
        <begin position="90"/>
        <end position="112"/>
    </location>
</feature>
<feature type="domain" description="EXPERA" evidence="8">
    <location>
        <begin position="7"/>
        <end position="139"/>
    </location>
</feature>
<dbReference type="OrthoDB" id="433124at2759"/>
<accession>A0A2G5C881</accession>
<name>A0A2G5C881_AQUCA</name>
<reference evidence="9 10" key="1">
    <citation type="submission" date="2017-09" db="EMBL/GenBank/DDBJ databases">
        <title>WGS assembly of Aquilegia coerulea Goldsmith.</title>
        <authorList>
            <person name="Hodges S."/>
            <person name="Kramer E."/>
            <person name="Nordborg M."/>
            <person name="Tomkins J."/>
            <person name="Borevitz J."/>
            <person name="Derieg N."/>
            <person name="Yan J."/>
            <person name="Mihaltcheva S."/>
            <person name="Hayes R.D."/>
            <person name="Rokhsar D."/>
        </authorList>
    </citation>
    <scope>NUCLEOTIDE SEQUENCE [LARGE SCALE GENOMIC DNA]</scope>
    <source>
        <strain evidence="10">cv. Goldsmith</strain>
    </source>
</reference>
<feature type="transmembrane region" description="Helical" evidence="7">
    <location>
        <begin position="6"/>
        <end position="25"/>
    </location>
</feature>
<comment type="similarity">
    <text evidence="2">Belongs to the TMEM97/sigma-2 receptor family.</text>
</comment>
<evidence type="ECO:0000256" key="6">
    <source>
        <dbReference type="ARBA" id="ARBA00023136"/>
    </source>
</evidence>
<dbReference type="InParanoid" id="A0A2G5C881"/>
<evidence type="ECO:0000256" key="5">
    <source>
        <dbReference type="ARBA" id="ARBA00022989"/>
    </source>
</evidence>
<comment type="subcellular location">
    <subcellularLocation>
        <location evidence="1">Endoplasmic reticulum membrane</location>
        <topology evidence="1">Multi-pass membrane protein</topology>
    </subcellularLocation>
</comment>
<dbReference type="PANTHER" id="PTHR31204:SF1">
    <property type="entry name" value="SIGMA INTRACELLULAR RECEPTOR 2"/>
    <property type="match status" value="1"/>
</dbReference>
<dbReference type="Pfam" id="PF05241">
    <property type="entry name" value="EBP"/>
    <property type="match status" value="1"/>
</dbReference>
<feature type="transmembrane region" description="Helical" evidence="7">
    <location>
        <begin position="124"/>
        <end position="144"/>
    </location>
</feature>
<evidence type="ECO:0000313" key="9">
    <source>
        <dbReference type="EMBL" id="PIA27488.1"/>
    </source>
</evidence>
<organism evidence="9 10">
    <name type="scientific">Aquilegia coerulea</name>
    <name type="common">Rocky mountain columbine</name>
    <dbReference type="NCBI Taxonomy" id="218851"/>
    <lineage>
        <taxon>Eukaryota</taxon>
        <taxon>Viridiplantae</taxon>
        <taxon>Streptophyta</taxon>
        <taxon>Embryophyta</taxon>
        <taxon>Tracheophyta</taxon>
        <taxon>Spermatophyta</taxon>
        <taxon>Magnoliopsida</taxon>
        <taxon>Ranunculales</taxon>
        <taxon>Ranunculaceae</taxon>
        <taxon>Thalictroideae</taxon>
        <taxon>Aquilegia</taxon>
    </lineage>
</organism>